<reference evidence="2" key="1">
    <citation type="journal article" date="2023" name="Mol. Phylogenet. Evol.">
        <title>Genome-scale phylogeny and comparative genomics of the fungal order Sordariales.</title>
        <authorList>
            <person name="Hensen N."/>
            <person name="Bonometti L."/>
            <person name="Westerberg I."/>
            <person name="Brannstrom I.O."/>
            <person name="Guillou S."/>
            <person name="Cros-Aarteil S."/>
            <person name="Calhoun S."/>
            <person name="Haridas S."/>
            <person name="Kuo A."/>
            <person name="Mondo S."/>
            <person name="Pangilinan J."/>
            <person name="Riley R."/>
            <person name="LaButti K."/>
            <person name="Andreopoulos B."/>
            <person name="Lipzen A."/>
            <person name="Chen C."/>
            <person name="Yan M."/>
            <person name="Daum C."/>
            <person name="Ng V."/>
            <person name="Clum A."/>
            <person name="Steindorff A."/>
            <person name="Ohm R.A."/>
            <person name="Martin F."/>
            <person name="Silar P."/>
            <person name="Natvig D.O."/>
            <person name="Lalanne C."/>
            <person name="Gautier V."/>
            <person name="Ament-Velasquez S.L."/>
            <person name="Kruys A."/>
            <person name="Hutchinson M.I."/>
            <person name="Powell A.J."/>
            <person name="Barry K."/>
            <person name="Miller A.N."/>
            <person name="Grigoriev I.V."/>
            <person name="Debuchy R."/>
            <person name="Gladieux P."/>
            <person name="Hiltunen Thoren M."/>
            <person name="Johannesson H."/>
        </authorList>
    </citation>
    <scope>NUCLEOTIDE SEQUENCE</scope>
    <source>
        <strain evidence="2">PSN324</strain>
    </source>
</reference>
<comment type="caution">
    <text evidence="2">The sequence shown here is derived from an EMBL/GenBank/DDBJ whole genome shotgun (WGS) entry which is preliminary data.</text>
</comment>
<name>A0AAV9HZY5_9PEZI</name>
<organism evidence="2 3">
    <name type="scientific">Cladorrhinum samala</name>
    <dbReference type="NCBI Taxonomy" id="585594"/>
    <lineage>
        <taxon>Eukaryota</taxon>
        <taxon>Fungi</taxon>
        <taxon>Dikarya</taxon>
        <taxon>Ascomycota</taxon>
        <taxon>Pezizomycotina</taxon>
        <taxon>Sordariomycetes</taxon>
        <taxon>Sordariomycetidae</taxon>
        <taxon>Sordariales</taxon>
        <taxon>Podosporaceae</taxon>
        <taxon>Cladorrhinum</taxon>
    </lineage>
</organism>
<feature type="compositionally biased region" description="Basic and acidic residues" evidence="1">
    <location>
        <begin position="309"/>
        <end position="324"/>
    </location>
</feature>
<feature type="compositionally biased region" description="Acidic residues" evidence="1">
    <location>
        <begin position="183"/>
        <end position="193"/>
    </location>
</feature>
<feature type="compositionally biased region" description="Low complexity" evidence="1">
    <location>
        <begin position="348"/>
        <end position="357"/>
    </location>
</feature>
<keyword evidence="3" id="KW-1185">Reference proteome</keyword>
<feature type="compositionally biased region" description="Polar residues" evidence="1">
    <location>
        <begin position="226"/>
        <end position="269"/>
    </location>
</feature>
<gene>
    <name evidence="2" type="ORF">QBC42DRAFT_282832</name>
</gene>
<proteinExistence type="predicted"/>
<feature type="region of interest" description="Disordered" evidence="1">
    <location>
        <begin position="183"/>
        <end position="213"/>
    </location>
</feature>
<feature type="compositionally biased region" description="Polar residues" evidence="1">
    <location>
        <begin position="276"/>
        <end position="287"/>
    </location>
</feature>
<dbReference type="EMBL" id="MU864935">
    <property type="protein sequence ID" value="KAK4465923.1"/>
    <property type="molecule type" value="Genomic_DNA"/>
</dbReference>
<sequence length="398" mass="42661">MDPIQPGTKAKPWENSCAPSLREGWLCATILAHNTAPLEVDWDAVTRDNSYKSAGVTTVRWGQIRRKLRFDAIREGRLAPVDSLAGDAGDDGPDDAAAGARRRRASGRNVDDDTDQDMDGYNGGPSTPNDPQAKKKAAKSKKNPTDANTRAGVKKRNPKTTAARGTRKVIAVNTYKSAEFVSAEDDEDQDYDDISISTPLSSTTTATTTPLRNMMSASSYDTDTAMQLGSSSLTPSAQRIGISSSQFASDSPTISSRRSASHQVDSTPSRTRRVTSQHQDSHNNFSYQGPGRLNNGDIDLHAIPLHPDSAARKLERLRREREEASAGTTDPSHGSEGGDGSNDDDDTTTTQTSAPTTVNPVHLALSNAATTSGSDPLARNDADRDFSAAEPASGYRRR</sequence>
<dbReference type="Proteomes" id="UP001321749">
    <property type="component" value="Unassembled WGS sequence"/>
</dbReference>
<dbReference type="AlphaFoldDB" id="A0AAV9HZY5"/>
<feature type="compositionally biased region" description="Basic and acidic residues" evidence="1">
    <location>
        <begin position="378"/>
        <end position="387"/>
    </location>
</feature>
<accession>A0AAV9HZY5</accession>
<feature type="compositionally biased region" description="Low complexity" evidence="1">
    <location>
        <begin position="194"/>
        <end position="211"/>
    </location>
</feature>
<feature type="region of interest" description="Disordered" evidence="1">
    <location>
        <begin position="82"/>
        <end position="166"/>
    </location>
</feature>
<evidence type="ECO:0000256" key="1">
    <source>
        <dbReference type="SAM" id="MobiDB-lite"/>
    </source>
</evidence>
<reference evidence="2" key="2">
    <citation type="submission" date="2023-06" db="EMBL/GenBank/DDBJ databases">
        <authorList>
            <consortium name="Lawrence Berkeley National Laboratory"/>
            <person name="Mondo S.J."/>
            <person name="Hensen N."/>
            <person name="Bonometti L."/>
            <person name="Westerberg I."/>
            <person name="Brannstrom I.O."/>
            <person name="Guillou S."/>
            <person name="Cros-Aarteil S."/>
            <person name="Calhoun S."/>
            <person name="Haridas S."/>
            <person name="Kuo A."/>
            <person name="Pangilinan J."/>
            <person name="Riley R."/>
            <person name="Labutti K."/>
            <person name="Andreopoulos B."/>
            <person name="Lipzen A."/>
            <person name="Chen C."/>
            <person name="Yanf M."/>
            <person name="Daum C."/>
            <person name="Ng V."/>
            <person name="Clum A."/>
            <person name="Steindorff A."/>
            <person name="Ohm R."/>
            <person name="Martin F."/>
            <person name="Silar P."/>
            <person name="Natvig D."/>
            <person name="Lalanne C."/>
            <person name="Gautier V."/>
            <person name="Ament-Velasquez S.L."/>
            <person name="Kruys A."/>
            <person name="Hutchinson M.I."/>
            <person name="Powell A.J."/>
            <person name="Barry K."/>
            <person name="Miller A.N."/>
            <person name="Grigoriev I.V."/>
            <person name="Debuchy R."/>
            <person name="Gladieux P."/>
            <person name="Thoren M.H."/>
            <person name="Johannesson H."/>
        </authorList>
    </citation>
    <scope>NUCLEOTIDE SEQUENCE</scope>
    <source>
        <strain evidence="2">PSN324</strain>
    </source>
</reference>
<feature type="region of interest" description="Disordered" evidence="1">
    <location>
        <begin position="226"/>
        <end position="398"/>
    </location>
</feature>
<evidence type="ECO:0000313" key="3">
    <source>
        <dbReference type="Proteomes" id="UP001321749"/>
    </source>
</evidence>
<protein>
    <submittedName>
        <fullName evidence="2">Uncharacterized protein</fullName>
    </submittedName>
</protein>
<evidence type="ECO:0000313" key="2">
    <source>
        <dbReference type="EMBL" id="KAK4465923.1"/>
    </source>
</evidence>